<evidence type="ECO:0000256" key="4">
    <source>
        <dbReference type="ARBA" id="ARBA00023159"/>
    </source>
</evidence>
<comment type="similarity">
    <text evidence="7">Belongs to the AP2/ERF transcription factor family. AP2 subfamily.</text>
</comment>
<dbReference type="GO" id="GO:0005634">
    <property type="term" value="C:nucleus"/>
    <property type="evidence" value="ECO:0007669"/>
    <property type="project" value="UniProtKB-SubCell"/>
</dbReference>
<feature type="domain" description="AP2/ERF" evidence="9">
    <location>
        <begin position="139"/>
        <end position="197"/>
    </location>
</feature>
<dbReference type="EMBL" id="CACSLK010000984">
    <property type="protein sequence ID" value="CAA0806828.1"/>
    <property type="molecule type" value="Genomic_DNA"/>
</dbReference>
<dbReference type="GO" id="GO:0003677">
    <property type="term" value="F:DNA binding"/>
    <property type="evidence" value="ECO:0007669"/>
    <property type="project" value="UniProtKB-KW"/>
</dbReference>
<reference evidence="10" key="1">
    <citation type="submission" date="2019-12" db="EMBL/GenBank/DDBJ databases">
        <authorList>
            <person name="Scholes J."/>
        </authorList>
    </citation>
    <scope>NUCLEOTIDE SEQUENCE</scope>
</reference>
<evidence type="ECO:0000256" key="7">
    <source>
        <dbReference type="ARBA" id="ARBA00037973"/>
    </source>
</evidence>
<dbReference type="AlphaFoldDB" id="A0A9N7R1T2"/>
<evidence type="ECO:0000256" key="5">
    <source>
        <dbReference type="ARBA" id="ARBA00023163"/>
    </source>
</evidence>
<keyword evidence="2" id="KW-0805">Transcription regulation</keyword>
<dbReference type="SUPFAM" id="SSF54171">
    <property type="entry name" value="DNA-binding domain"/>
    <property type="match status" value="2"/>
</dbReference>
<feature type="compositionally biased region" description="Low complexity" evidence="8">
    <location>
        <begin position="26"/>
        <end position="38"/>
    </location>
</feature>
<proteinExistence type="inferred from homology"/>
<name>A0A9N7R1T2_STRHE</name>
<organism evidence="10 11">
    <name type="scientific">Striga hermonthica</name>
    <name type="common">Purple witchweed</name>
    <name type="synonym">Buchnera hermonthica</name>
    <dbReference type="NCBI Taxonomy" id="68872"/>
    <lineage>
        <taxon>Eukaryota</taxon>
        <taxon>Viridiplantae</taxon>
        <taxon>Streptophyta</taxon>
        <taxon>Embryophyta</taxon>
        <taxon>Tracheophyta</taxon>
        <taxon>Spermatophyta</taxon>
        <taxon>Magnoliopsida</taxon>
        <taxon>eudicotyledons</taxon>
        <taxon>Gunneridae</taxon>
        <taxon>Pentapetalae</taxon>
        <taxon>asterids</taxon>
        <taxon>lamiids</taxon>
        <taxon>Lamiales</taxon>
        <taxon>Orobanchaceae</taxon>
        <taxon>Buchnereae</taxon>
        <taxon>Striga</taxon>
    </lineage>
</organism>
<evidence type="ECO:0000256" key="3">
    <source>
        <dbReference type="ARBA" id="ARBA00023125"/>
    </source>
</evidence>
<evidence type="ECO:0000313" key="10">
    <source>
        <dbReference type="EMBL" id="CAA0806828.1"/>
    </source>
</evidence>
<dbReference type="PROSITE" id="PS51032">
    <property type="entry name" value="AP2_ERF"/>
    <property type="match status" value="2"/>
</dbReference>
<evidence type="ECO:0000259" key="9">
    <source>
        <dbReference type="PROSITE" id="PS51032"/>
    </source>
</evidence>
<keyword evidence="3" id="KW-0238">DNA-binding</keyword>
<keyword evidence="11" id="KW-1185">Reference proteome</keyword>
<sequence>MAKSSKSRSGASASASGAAVETSGANNNNNKSNIINVKKATRSRKSIPRETPQQRSSIYRGVTRHRWTGRYEAHLWDKHSWNESQNKKGRQGAYDEEEAAARAYDLAALKYWGQDTILNFPLSTYEEEIKEMEGQSKEEYIGSLRRKSSGFSRGVSKYRGVARYTYFTRNTTQEEAATAYDMAAVKYRGPNAVTNFDLSRYAAWLEPLQDNNNENNNVITSEGNIDINDTTQNPGQDVELTFFTDQSESPTVTENTAPSPNFIDGDATSSSLGIFIKSSRFKEIMDQTSASDKSPSSNSEPEPEPGLETGIVRSSFPDDIQTSFDFQDSSSFADEHDVIFGNYDSFVSSVLEYEIDA</sequence>
<feature type="compositionally biased region" description="Low complexity" evidence="8">
    <location>
        <begin position="1"/>
        <end position="19"/>
    </location>
</feature>
<keyword evidence="5" id="KW-0804">Transcription</keyword>
<comment type="subcellular location">
    <subcellularLocation>
        <location evidence="1">Nucleus</location>
    </subcellularLocation>
</comment>
<dbReference type="SMART" id="SM00380">
    <property type="entry name" value="AP2"/>
    <property type="match status" value="2"/>
</dbReference>
<dbReference type="FunFam" id="3.30.730.10:FF:000004">
    <property type="entry name" value="AP2-like ethylene-responsive transcription factor"/>
    <property type="match status" value="1"/>
</dbReference>
<evidence type="ECO:0000313" key="11">
    <source>
        <dbReference type="Proteomes" id="UP001153555"/>
    </source>
</evidence>
<dbReference type="PRINTS" id="PR00367">
    <property type="entry name" value="ETHRSPELEMNT"/>
</dbReference>
<feature type="region of interest" description="Disordered" evidence="8">
    <location>
        <begin position="1"/>
        <end position="57"/>
    </location>
</feature>
<evidence type="ECO:0000256" key="6">
    <source>
        <dbReference type="ARBA" id="ARBA00023242"/>
    </source>
</evidence>
<accession>A0A9N7R1T2</accession>
<gene>
    <name evidence="10" type="ORF">SHERM_09709</name>
</gene>
<dbReference type="PANTHER" id="PTHR32467">
    <property type="entry name" value="AP2-LIKE ETHYLENE-RESPONSIVE TRANSCRIPTION FACTOR"/>
    <property type="match status" value="1"/>
</dbReference>
<dbReference type="InterPro" id="IPR016177">
    <property type="entry name" value="DNA-bd_dom_sf"/>
</dbReference>
<dbReference type="PANTHER" id="PTHR32467:SF172">
    <property type="entry name" value="OS09G0423800 PROTEIN"/>
    <property type="match status" value="1"/>
</dbReference>
<keyword evidence="4" id="KW-0010">Activator</keyword>
<dbReference type="OrthoDB" id="207175at2759"/>
<dbReference type="GO" id="GO:0003700">
    <property type="term" value="F:DNA-binding transcription factor activity"/>
    <property type="evidence" value="ECO:0007669"/>
    <property type="project" value="InterPro"/>
</dbReference>
<protein>
    <submittedName>
        <fullName evidence="10">AP2-like ethylene-responsive transcription factor</fullName>
    </submittedName>
</protein>
<dbReference type="Proteomes" id="UP001153555">
    <property type="component" value="Unassembled WGS sequence"/>
</dbReference>
<dbReference type="InterPro" id="IPR036955">
    <property type="entry name" value="AP2/ERF_dom_sf"/>
</dbReference>
<dbReference type="InterPro" id="IPR001471">
    <property type="entry name" value="AP2/ERF_dom"/>
</dbReference>
<evidence type="ECO:0000256" key="8">
    <source>
        <dbReference type="SAM" id="MobiDB-lite"/>
    </source>
</evidence>
<comment type="caution">
    <text evidence="10">The sequence shown here is derived from an EMBL/GenBank/DDBJ whole genome shotgun (WGS) entry which is preliminary data.</text>
</comment>
<keyword evidence="6" id="KW-0539">Nucleus</keyword>
<evidence type="ECO:0000256" key="2">
    <source>
        <dbReference type="ARBA" id="ARBA00023015"/>
    </source>
</evidence>
<evidence type="ECO:0000256" key="1">
    <source>
        <dbReference type="ARBA" id="ARBA00004123"/>
    </source>
</evidence>
<feature type="domain" description="AP2/ERF" evidence="9">
    <location>
        <begin position="58"/>
        <end position="121"/>
    </location>
</feature>
<feature type="region of interest" description="Disordered" evidence="8">
    <location>
        <begin position="286"/>
        <end position="313"/>
    </location>
</feature>
<dbReference type="Gene3D" id="3.30.730.10">
    <property type="entry name" value="AP2/ERF domain"/>
    <property type="match status" value="2"/>
</dbReference>